<organism evidence="1 2">
    <name type="scientific">Eumeta variegata</name>
    <name type="common">Bagworm moth</name>
    <name type="synonym">Eumeta japonica</name>
    <dbReference type="NCBI Taxonomy" id="151549"/>
    <lineage>
        <taxon>Eukaryota</taxon>
        <taxon>Metazoa</taxon>
        <taxon>Ecdysozoa</taxon>
        <taxon>Arthropoda</taxon>
        <taxon>Hexapoda</taxon>
        <taxon>Insecta</taxon>
        <taxon>Pterygota</taxon>
        <taxon>Neoptera</taxon>
        <taxon>Endopterygota</taxon>
        <taxon>Lepidoptera</taxon>
        <taxon>Glossata</taxon>
        <taxon>Ditrysia</taxon>
        <taxon>Tineoidea</taxon>
        <taxon>Psychidae</taxon>
        <taxon>Oiketicinae</taxon>
        <taxon>Eumeta</taxon>
    </lineage>
</organism>
<dbReference type="Proteomes" id="UP000299102">
    <property type="component" value="Unassembled WGS sequence"/>
</dbReference>
<proteinExistence type="predicted"/>
<comment type="caution">
    <text evidence="1">The sequence shown here is derived from an EMBL/GenBank/DDBJ whole genome shotgun (WGS) entry which is preliminary data.</text>
</comment>
<sequence length="83" mass="9117">MHAPFVRRSGSRLLVGVGSTSRSLCAGARRFVTPAMKCPNDGVFSHAARRVATAATVRVDFDIHRLVFNVGEIVEDYREAQTK</sequence>
<name>A0A4C1WY40_EUMVA</name>
<accession>A0A4C1WY40</accession>
<evidence type="ECO:0000313" key="2">
    <source>
        <dbReference type="Proteomes" id="UP000299102"/>
    </source>
</evidence>
<gene>
    <name evidence="1" type="ORF">EVAR_50206_1</name>
</gene>
<dbReference type="AlphaFoldDB" id="A0A4C1WY40"/>
<keyword evidence="2" id="KW-1185">Reference proteome</keyword>
<reference evidence="1 2" key="1">
    <citation type="journal article" date="2019" name="Commun. Biol.">
        <title>The bagworm genome reveals a unique fibroin gene that provides high tensile strength.</title>
        <authorList>
            <person name="Kono N."/>
            <person name="Nakamura H."/>
            <person name="Ohtoshi R."/>
            <person name="Tomita M."/>
            <person name="Numata K."/>
            <person name="Arakawa K."/>
        </authorList>
    </citation>
    <scope>NUCLEOTIDE SEQUENCE [LARGE SCALE GENOMIC DNA]</scope>
</reference>
<evidence type="ECO:0000313" key="1">
    <source>
        <dbReference type="EMBL" id="GBP55790.1"/>
    </source>
</evidence>
<dbReference type="EMBL" id="BGZK01000678">
    <property type="protein sequence ID" value="GBP55790.1"/>
    <property type="molecule type" value="Genomic_DNA"/>
</dbReference>
<protein>
    <submittedName>
        <fullName evidence="1">Uncharacterized protein</fullName>
    </submittedName>
</protein>